<evidence type="ECO:0000313" key="2">
    <source>
        <dbReference type="Proteomes" id="UP001601976"/>
    </source>
</evidence>
<comment type="caution">
    <text evidence="1">The sequence shown here is derived from an EMBL/GenBank/DDBJ whole genome shotgun (WGS) entry which is preliminary data.</text>
</comment>
<evidence type="ECO:0000313" key="1">
    <source>
        <dbReference type="EMBL" id="MFF3343524.1"/>
    </source>
</evidence>
<accession>A0ABW6RPM2</accession>
<sequence length="32" mass="3309">MPVSLLGCFVLGVFGAKMLLLRAGAAGTWLDT</sequence>
<dbReference type="Pfam" id="PF20139">
    <property type="entry name" value="DUF6529"/>
    <property type="match status" value="1"/>
</dbReference>
<protein>
    <submittedName>
        <fullName evidence="1">DUF6529 family protein</fullName>
    </submittedName>
</protein>
<dbReference type="Proteomes" id="UP001601976">
    <property type="component" value="Unassembled WGS sequence"/>
</dbReference>
<keyword evidence="2" id="KW-1185">Reference proteome</keyword>
<dbReference type="RefSeq" id="WP_387899256.1">
    <property type="nucleotide sequence ID" value="NZ_JBEXNP010000021.1"/>
</dbReference>
<name>A0ABW6RPM2_9ACTN</name>
<gene>
    <name evidence="1" type="ORF">ACFYWW_33325</name>
</gene>
<reference evidence="1 2" key="1">
    <citation type="submission" date="2024-10" db="EMBL/GenBank/DDBJ databases">
        <title>The Natural Products Discovery Center: Release of the First 8490 Sequenced Strains for Exploring Actinobacteria Biosynthetic Diversity.</title>
        <authorList>
            <person name="Kalkreuter E."/>
            <person name="Kautsar S.A."/>
            <person name="Yang D."/>
            <person name="Bader C.D."/>
            <person name="Teijaro C.N."/>
            <person name="Fluegel L."/>
            <person name="Davis C.M."/>
            <person name="Simpson J.R."/>
            <person name="Lauterbach L."/>
            <person name="Steele A.D."/>
            <person name="Gui C."/>
            <person name="Meng S."/>
            <person name="Li G."/>
            <person name="Viehrig K."/>
            <person name="Ye F."/>
            <person name="Su P."/>
            <person name="Kiefer A.F."/>
            <person name="Nichols A."/>
            <person name="Cepeda A.J."/>
            <person name="Yan W."/>
            <person name="Fan B."/>
            <person name="Jiang Y."/>
            <person name="Adhikari A."/>
            <person name="Zheng C.-J."/>
            <person name="Schuster L."/>
            <person name="Cowan T.M."/>
            <person name="Smanski M.J."/>
            <person name="Chevrette M.G."/>
            <person name="De Carvalho L.P.S."/>
            <person name="Shen B."/>
        </authorList>
    </citation>
    <scope>NUCLEOTIDE SEQUENCE [LARGE SCALE GENOMIC DNA]</scope>
    <source>
        <strain evidence="1 2">NPDC003029</strain>
    </source>
</reference>
<dbReference type="InterPro" id="IPR045382">
    <property type="entry name" value="DUF6529"/>
</dbReference>
<dbReference type="EMBL" id="JBIAPK010000015">
    <property type="protein sequence ID" value="MFF3343524.1"/>
    <property type="molecule type" value="Genomic_DNA"/>
</dbReference>
<proteinExistence type="predicted"/>
<organism evidence="1 2">
    <name type="scientific">Streptomyces flavidovirens</name>
    <dbReference type="NCBI Taxonomy" id="67298"/>
    <lineage>
        <taxon>Bacteria</taxon>
        <taxon>Bacillati</taxon>
        <taxon>Actinomycetota</taxon>
        <taxon>Actinomycetes</taxon>
        <taxon>Kitasatosporales</taxon>
        <taxon>Streptomycetaceae</taxon>
        <taxon>Streptomyces</taxon>
    </lineage>
</organism>